<dbReference type="EMBL" id="QXIY01000033">
    <property type="protein sequence ID" value="RIE16282.1"/>
    <property type="molecule type" value="Genomic_DNA"/>
</dbReference>
<evidence type="ECO:0000313" key="3">
    <source>
        <dbReference type="Proteomes" id="UP000266113"/>
    </source>
</evidence>
<evidence type="ECO:0000313" key="2">
    <source>
        <dbReference type="EMBL" id="RIE16282.1"/>
    </source>
</evidence>
<dbReference type="InterPro" id="IPR012337">
    <property type="entry name" value="RNaseH-like_sf"/>
</dbReference>
<dbReference type="InterPro" id="IPR036397">
    <property type="entry name" value="RNaseH_sf"/>
</dbReference>
<keyword evidence="3" id="KW-1185">Reference proteome</keyword>
<name>A0A398DL48_9BACT</name>
<dbReference type="Pfam" id="PF00665">
    <property type="entry name" value="rve"/>
    <property type="match status" value="1"/>
</dbReference>
<sequence length="151" mass="16911">MKSPIPGALLWVAGFPFRRAWTLLSPSLASPVDLVGHDGGQAVDDFNWTLTVTDRSTGWTEAGAVRTKAEIYVVAALETCLHRYPRHVVSLHSDNGSEFMNGHLVRFCRTRGITFTRSRPYHKNGAPMWRRRTTPSSASLWGMTGMTPRKR</sequence>
<dbReference type="RefSeq" id="WP_119086197.1">
    <property type="nucleotide sequence ID" value="NZ_QXIY01000033.1"/>
</dbReference>
<reference evidence="2 3" key="1">
    <citation type="submission" date="2018-09" db="EMBL/GenBank/DDBJ databases">
        <title>Discovery and Ecogenomic Context for Candidatus Cryosericales, a Global Caldiserica Order Active in Thawing Permafrost.</title>
        <authorList>
            <person name="Martinez M.A."/>
            <person name="Woodcroft B.J."/>
            <person name="Ignacio Espinoza J.C."/>
            <person name="Zayed A."/>
            <person name="Singleton C.M."/>
            <person name="Boyd J."/>
            <person name="Li Y.-F."/>
            <person name="Purvine S."/>
            <person name="Maughan H."/>
            <person name="Hodgkins S.B."/>
            <person name="Anderson D."/>
            <person name="Sederholm M."/>
            <person name="Temperton B."/>
            <person name="Saleska S.R."/>
            <person name="Tyson G.W."/>
            <person name="Rich V.I."/>
        </authorList>
    </citation>
    <scope>NUCLEOTIDE SEQUENCE [LARGE SCALE GENOMIC DNA]</scope>
    <source>
        <strain evidence="2 3">SMC1</strain>
    </source>
</reference>
<protein>
    <submittedName>
        <fullName evidence="2">Transposase</fullName>
    </submittedName>
</protein>
<organism evidence="2 3">
    <name type="scientific">Candidatus Cryosericum septentrionale</name>
    <dbReference type="NCBI Taxonomy" id="2290913"/>
    <lineage>
        <taxon>Bacteria</taxon>
        <taxon>Pseudomonadati</taxon>
        <taxon>Caldisericota/Cryosericota group</taxon>
        <taxon>Candidatus Cryosericota</taxon>
        <taxon>Candidatus Cryosericia</taxon>
        <taxon>Candidatus Cryosericales</taxon>
        <taxon>Candidatus Cryosericaceae</taxon>
        <taxon>Candidatus Cryosericum</taxon>
    </lineage>
</organism>
<feature type="domain" description="Integrase catalytic" evidence="1">
    <location>
        <begin position="22"/>
        <end position="123"/>
    </location>
</feature>
<proteinExistence type="predicted"/>
<dbReference type="Proteomes" id="UP000266113">
    <property type="component" value="Unassembled WGS sequence"/>
</dbReference>
<dbReference type="SUPFAM" id="SSF53098">
    <property type="entry name" value="Ribonuclease H-like"/>
    <property type="match status" value="1"/>
</dbReference>
<comment type="caution">
    <text evidence="2">The sequence shown here is derived from an EMBL/GenBank/DDBJ whole genome shotgun (WGS) entry which is preliminary data.</text>
</comment>
<dbReference type="InterPro" id="IPR001584">
    <property type="entry name" value="Integrase_cat-core"/>
</dbReference>
<dbReference type="GO" id="GO:0003676">
    <property type="term" value="F:nucleic acid binding"/>
    <property type="evidence" value="ECO:0007669"/>
    <property type="project" value="InterPro"/>
</dbReference>
<dbReference type="OrthoDB" id="2370461at2"/>
<accession>A0A398DL48</accession>
<dbReference type="PROSITE" id="PS50994">
    <property type="entry name" value="INTEGRASE"/>
    <property type="match status" value="1"/>
</dbReference>
<dbReference type="AlphaFoldDB" id="A0A398DL48"/>
<dbReference type="Gene3D" id="3.30.420.10">
    <property type="entry name" value="Ribonuclease H-like superfamily/Ribonuclease H"/>
    <property type="match status" value="1"/>
</dbReference>
<evidence type="ECO:0000259" key="1">
    <source>
        <dbReference type="PROSITE" id="PS50994"/>
    </source>
</evidence>
<dbReference type="GO" id="GO:0015074">
    <property type="term" value="P:DNA integration"/>
    <property type="evidence" value="ECO:0007669"/>
    <property type="project" value="InterPro"/>
</dbReference>
<gene>
    <name evidence="2" type="ORF">SMC1_07685</name>
</gene>